<protein>
    <submittedName>
        <fullName evidence="1">Uncharacterized protein</fullName>
    </submittedName>
</protein>
<accession>D9PMX7</accession>
<gene>
    <name evidence="1" type="ORF">LDC_2906</name>
</gene>
<comment type="caution">
    <text evidence="1">The sequence shown here is derived from an EMBL/GenBank/DDBJ whole genome shotgun (WGS) entry which is preliminary data.</text>
</comment>
<dbReference type="EMBL" id="ADZX01000894">
    <property type="protein sequence ID" value="EFK95089.1"/>
    <property type="molecule type" value="Genomic_DNA"/>
</dbReference>
<sequence>MTGANLAVVFNATTGGIDLLEASSSTISVQLGNDAQVSAASAAVRWNATVDPQSGRVLEVAGESYTFGADLVAGLQQVSLTGATVRLADFFAATGNFAFRRDSATVLLAADNASTVGVDESVAGVLVDRLTLGASGLDVSVGIAGGPGLLMTGGKFALAMMTARSDVTRTWTSLQASATGVSLVNVPDIEVRGSNLSVTVNRAGSAADSVVDYAVARTVLAVPLGGSQTLTLDMAGSSGALLRASGNLTLNAFGWSRSAAVLRSRRARGR</sequence>
<reference evidence="1" key="1">
    <citation type="submission" date="2010-07" db="EMBL/GenBank/DDBJ databases">
        <authorList>
            <consortium name="CONSOLIDER consortium CSD2007-00005"/>
            <person name="Guazzaroni M.-E."/>
            <person name="Richter M."/>
            <person name="Garcia-Salamanca A."/>
            <person name="Yarza P."/>
            <person name="Ferrer M."/>
        </authorList>
    </citation>
    <scope>NUCLEOTIDE SEQUENCE</scope>
</reference>
<proteinExistence type="predicted"/>
<dbReference type="AlphaFoldDB" id="D9PMX7"/>
<organism evidence="1">
    <name type="scientific">sediment metagenome</name>
    <dbReference type="NCBI Taxonomy" id="749907"/>
    <lineage>
        <taxon>unclassified sequences</taxon>
        <taxon>metagenomes</taxon>
        <taxon>ecological metagenomes</taxon>
    </lineage>
</organism>
<name>D9PMX7_9ZZZZ</name>
<reference evidence="1" key="2">
    <citation type="journal article" date="2011" name="Microb. Ecol.">
        <title>Taxonomic and Functional Metagenomic Profiling of the Microbial Community in the Anoxic Sediment of a Sub-saline Shallow Lake (Laguna de Carrizo, Central Spain).</title>
        <authorList>
            <person name="Ferrer M."/>
            <person name="Guazzaroni M.E."/>
            <person name="Richter M."/>
            <person name="Garcia-Salamanca A."/>
            <person name="Yarza P."/>
            <person name="Suarez-Suarez A."/>
            <person name="Solano J."/>
            <person name="Alcaide M."/>
            <person name="van Dillewijn P."/>
            <person name="Molina-Henares M.A."/>
            <person name="Lopez-Cortes N."/>
            <person name="Al-Ramahi Y."/>
            <person name="Guerrero C."/>
            <person name="Acosta A."/>
            <person name="de Eugenio L.I."/>
            <person name="Martinez V."/>
            <person name="Marques S."/>
            <person name="Rojo F."/>
            <person name="Santero E."/>
            <person name="Genilloud O."/>
            <person name="Perez-Perez J."/>
            <person name="Rossello-Mora R."/>
            <person name="Ramos J.L."/>
        </authorList>
    </citation>
    <scope>NUCLEOTIDE SEQUENCE</scope>
</reference>
<evidence type="ECO:0000313" key="1">
    <source>
        <dbReference type="EMBL" id="EFK95089.1"/>
    </source>
</evidence>